<accession>A0A7R8CRV3</accession>
<dbReference type="EMBL" id="HG994583">
    <property type="protein sequence ID" value="CAF2910818.1"/>
    <property type="molecule type" value="Genomic_DNA"/>
</dbReference>
<evidence type="ECO:0000256" key="1">
    <source>
        <dbReference type="SAM" id="Coils"/>
    </source>
</evidence>
<feature type="region of interest" description="Disordered" evidence="2">
    <location>
        <begin position="262"/>
        <end position="282"/>
    </location>
</feature>
<reference evidence="3" key="1">
    <citation type="submission" date="2021-02" db="EMBL/GenBank/DDBJ databases">
        <authorList>
            <person name="Bekaert M."/>
        </authorList>
    </citation>
    <scope>NUCLEOTIDE SEQUENCE</scope>
    <source>
        <strain evidence="3">IoA-00</strain>
    </source>
</reference>
<keyword evidence="1" id="KW-0175">Coiled coil</keyword>
<sequence>MMTSNIFLKDPQNCLMSFSDFLQSINTVVLNGKLYPQYARKRQNSSGLKIALATTVIQYKDNGIKIVRQLSNNNGVSGGYTQFYKSIITNPTSIESNGERLLPPRCYNSHMIHDSSSASSSTLDLRSKGVSTPTASKQAEEIRIITDNFQDLLKRATKEITKLTSEKRRLEKEYERLLSINEEIADDLGRVLERERSLSSENKAVLKANDELYKEAQRLSDEEERWFVQKEAWLNDRKRLEEELKSSKYDIEELENSYREKELERLGRPLPSDEEEDKEDASEVIQSLREENARLLELYQSSSHEKEDLIREISRLTIENESILSRREIVSGENMQLMLEDNKELSSKLKVEKASRTDARLADRAAERAVELASKNRDLLEWRNQLNDKNMALVTENAKLKSKCANLEDLLNEESADINEVLELIKNLQLQASNHSCALPQSAIGPIAKFRDFKLQPR</sequence>
<keyword evidence="4" id="KW-1185">Reference proteome</keyword>
<dbReference type="AlphaFoldDB" id="A0A7R8CRV3"/>
<gene>
    <name evidence="3" type="ORF">LSAA_8530</name>
</gene>
<evidence type="ECO:0000313" key="4">
    <source>
        <dbReference type="Proteomes" id="UP000675881"/>
    </source>
</evidence>
<feature type="compositionally biased region" description="Acidic residues" evidence="2">
    <location>
        <begin position="272"/>
        <end position="282"/>
    </location>
</feature>
<dbReference type="OrthoDB" id="10601390at2759"/>
<name>A0A7R8CRV3_LEPSM</name>
<proteinExistence type="predicted"/>
<organism evidence="3 4">
    <name type="scientific">Lepeophtheirus salmonis</name>
    <name type="common">Salmon louse</name>
    <name type="synonym">Caligus salmonis</name>
    <dbReference type="NCBI Taxonomy" id="72036"/>
    <lineage>
        <taxon>Eukaryota</taxon>
        <taxon>Metazoa</taxon>
        <taxon>Ecdysozoa</taxon>
        <taxon>Arthropoda</taxon>
        <taxon>Crustacea</taxon>
        <taxon>Multicrustacea</taxon>
        <taxon>Hexanauplia</taxon>
        <taxon>Copepoda</taxon>
        <taxon>Siphonostomatoida</taxon>
        <taxon>Caligidae</taxon>
        <taxon>Lepeophtheirus</taxon>
    </lineage>
</organism>
<evidence type="ECO:0000256" key="2">
    <source>
        <dbReference type="SAM" id="MobiDB-lite"/>
    </source>
</evidence>
<dbReference type="Proteomes" id="UP000675881">
    <property type="component" value="Chromosome 4"/>
</dbReference>
<evidence type="ECO:0000313" key="3">
    <source>
        <dbReference type="EMBL" id="CAF2910818.1"/>
    </source>
</evidence>
<feature type="coiled-coil region" evidence="1">
    <location>
        <begin position="383"/>
        <end position="431"/>
    </location>
</feature>
<protein>
    <submittedName>
        <fullName evidence="3">(salmon louse) hypothetical protein</fullName>
    </submittedName>
</protein>